<accession>A0ABQ2BY46</accession>
<keyword evidence="2" id="KW-1185">Reference proteome</keyword>
<dbReference type="Proteomes" id="UP000624701">
    <property type="component" value="Unassembled WGS sequence"/>
</dbReference>
<dbReference type="InterPro" id="IPR029062">
    <property type="entry name" value="Class_I_gatase-like"/>
</dbReference>
<name>A0ABQ2BY46_9FLAO</name>
<comment type="caution">
    <text evidence="1">The sequence shown here is derived from an EMBL/GenBank/DDBJ whole genome shotgun (WGS) entry which is preliminary data.</text>
</comment>
<sequence>MLLLSINLYGQTGTVEAELEEDFKYEFKSLKKEHDKTVLIDSIHNTIYSKPYGKETAREMLRIIKADGFNIKFSGDKLLEKQLNTESTDLLVIHGIPNNKLILNNENSNETLYTSPLTTDEIVNIGKFVYNGGGLFLFLSHFPEGSGALPLLEAFEIKFRDGYAFHSQYHTSEDGLCGHFMMNQQNEMLNTEHQIFSNTIDKNTIPENIRFYCGAAVFRNPEDVILPFPKNTINYTPKTNYQPNSGEIKYIEESSNNYAGMIGFEYGEGRIVVCTDQGIFRSMNLIIKDKKIPVTIHDPEADNAGLFLNILRWLTKLQ</sequence>
<organism evidence="1 2">
    <name type="scientific">Winogradskyella haliclonae</name>
    <dbReference type="NCBI Taxonomy" id="2048558"/>
    <lineage>
        <taxon>Bacteria</taxon>
        <taxon>Pseudomonadati</taxon>
        <taxon>Bacteroidota</taxon>
        <taxon>Flavobacteriia</taxon>
        <taxon>Flavobacteriales</taxon>
        <taxon>Flavobacteriaceae</taxon>
        <taxon>Winogradskyella</taxon>
    </lineage>
</organism>
<dbReference type="SUPFAM" id="SSF52317">
    <property type="entry name" value="Class I glutamine amidotransferase-like"/>
    <property type="match status" value="1"/>
</dbReference>
<gene>
    <name evidence="1" type="ORF">GCM10011444_10310</name>
</gene>
<protein>
    <submittedName>
        <fullName evidence="1">Uncharacterized protein</fullName>
    </submittedName>
</protein>
<dbReference type="EMBL" id="BMDQ01000001">
    <property type="protein sequence ID" value="GGI56722.1"/>
    <property type="molecule type" value="Genomic_DNA"/>
</dbReference>
<proteinExistence type="predicted"/>
<evidence type="ECO:0000313" key="1">
    <source>
        <dbReference type="EMBL" id="GGI56722.1"/>
    </source>
</evidence>
<reference evidence="2" key="1">
    <citation type="journal article" date="2019" name="Int. J. Syst. Evol. Microbiol.">
        <title>The Global Catalogue of Microorganisms (GCM) 10K type strain sequencing project: providing services to taxonomists for standard genome sequencing and annotation.</title>
        <authorList>
            <consortium name="The Broad Institute Genomics Platform"/>
            <consortium name="The Broad Institute Genome Sequencing Center for Infectious Disease"/>
            <person name="Wu L."/>
            <person name="Ma J."/>
        </authorList>
    </citation>
    <scope>NUCLEOTIDE SEQUENCE [LARGE SCALE GENOMIC DNA]</scope>
    <source>
        <strain evidence="2">CCM 8681</strain>
    </source>
</reference>
<evidence type="ECO:0000313" key="2">
    <source>
        <dbReference type="Proteomes" id="UP000624701"/>
    </source>
</evidence>